<dbReference type="InterPro" id="IPR050336">
    <property type="entry name" value="Chromosome_partition/occlusion"/>
</dbReference>
<evidence type="ECO:0000313" key="3">
    <source>
        <dbReference type="Proteomes" id="UP000824029"/>
    </source>
</evidence>
<sequence>MVPITGQLRVRYVPVGDVHPYEDNPRRNDGAVQAVANSLSEFGWRQPIVVDADGTIIAGHTRYKAALALDMTDVPVVVASDLTPEQCAAYRLADNRVGELAEWDAELLAQELDGLAGFDMEQFGFDDSDLQMPEAFEEPVSLDEVRDVEPDDSASDRVKVGELWRMGDHVLLCGDATSADDVKRLIDAGGGGS</sequence>
<protein>
    <submittedName>
        <fullName evidence="2">ParB N-terminal domain-containing protein</fullName>
    </submittedName>
</protein>
<dbReference type="Gene3D" id="3.90.1530.10">
    <property type="entry name" value="Conserved hypothetical protein from pyrococcus furiosus pfu- 392566-001, ParB domain"/>
    <property type="match status" value="1"/>
</dbReference>
<dbReference type="PANTHER" id="PTHR33375:SF1">
    <property type="entry name" value="CHROMOSOME-PARTITIONING PROTEIN PARB-RELATED"/>
    <property type="match status" value="1"/>
</dbReference>
<gene>
    <name evidence="2" type="ORF">IAA22_05075</name>
</gene>
<dbReference type="AlphaFoldDB" id="A0A9D2DKG8"/>
<evidence type="ECO:0000313" key="2">
    <source>
        <dbReference type="EMBL" id="HIZ18460.1"/>
    </source>
</evidence>
<dbReference type="CDD" id="cd16402">
    <property type="entry name" value="ParB_N_like_MT"/>
    <property type="match status" value="1"/>
</dbReference>
<reference evidence="2" key="1">
    <citation type="journal article" date="2021" name="PeerJ">
        <title>Extensive microbial diversity within the chicken gut microbiome revealed by metagenomics and culture.</title>
        <authorList>
            <person name="Gilroy R."/>
            <person name="Ravi A."/>
            <person name="Getino M."/>
            <person name="Pursley I."/>
            <person name="Horton D.L."/>
            <person name="Alikhan N.F."/>
            <person name="Baker D."/>
            <person name="Gharbi K."/>
            <person name="Hall N."/>
            <person name="Watson M."/>
            <person name="Adriaenssens E.M."/>
            <person name="Foster-Nyarko E."/>
            <person name="Jarju S."/>
            <person name="Secka A."/>
            <person name="Antonio M."/>
            <person name="Oren A."/>
            <person name="Chaudhuri R.R."/>
            <person name="La Ragione R."/>
            <person name="Hildebrand F."/>
            <person name="Pallen M.J."/>
        </authorList>
    </citation>
    <scope>NUCLEOTIDE SEQUENCE</scope>
    <source>
        <strain evidence="2">ChiHecolR3B27-1887</strain>
    </source>
</reference>
<dbReference type="PANTHER" id="PTHR33375">
    <property type="entry name" value="CHROMOSOME-PARTITIONING PROTEIN PARB-RELATED"/>
    <property type="match status" value="1"/>
</dbReference>
<accession>A0A9D2DKG8</accession>
<dbReference type="SMART" id="SM00470">
    <property type="entry name" value="ParB"/>
    <property type="match status" value="1"/>
</dbReference>
<organism evidence="2 3">
    <name type="scientific">Candidatus Olsenella stercoravium</name>
    <dbReference type="NCBI Taxonomy" id="2838713"/>
    <lineage>
        <taxon>Bacteria</taxon>
        <taxon>Bacillati</taxon>
        <taxon>Actinomycetota</taxon>
        <taxon>Coriobacteriia</taxon>
        <taxon>Coriobacteriales</taxon>
        <taxon>Atopobiaceae</taxon>
        <taxon>Olsenella</taxon>
    </lineage>
</organism>
<dbReference type="SUPFAM" id="SSF110849">
    <property type="entry name" value="ParB/Sulfiredoxin"/>
    <property type="match status" value="1"/>
</dbReference>
<name>A0A9D2DKG8_9ACTN</name>
<dbReference type="GO" id="GO:0045881">
    <property type="term" value="P:positive regulation of sporulation resulting in formation of a cellular spore"/>
    <property type="evidence" value="ECO:0007669"/>
    <property type="project" value="TreeGrafter"/>
</dbReference>
<dbReference type="GO" id="GO:0007059">
    <property type="term" value="P:chromosome segregation"/>
    <property type="evidence" value="ECO:0007669"/>
    <property type="project" value="TreeGrafter"/>
</dbReference>
<reference evidence="2" key="2">
    <citation type="submission" date="2021-04" db="EMBL/GenBank/DDBJ databases">
        <authorList>
            <person name="Gilroy R."/>
        </authorList>
    </citation>
    <scope>NUCLEOTIDE SEQUENCE</scope>
    <source>
        <strain evidence="2">ChiHecolR3B27-1887</strain>
    </source>
</reference>
<dbReference type="EMBL" id="DXBZ01000096">
    <property type="protein sequence ID" value="HIZ18460.1"/>
    <property type="molecule type" value="Genomic_DNA"/>
</dbReference>
<dbReference type="InterPro" id="IPR036086">
    <property type="entry name" value="ParB/Sulfiredoxin_sf"/>
</dbReference>
<evidence type="ECO:0000259" key="1">
    <source>
        <dbReference type="SMART" id="SM00470"/>
    </source>
</evidence>
<feature type="non-terminal residue" evidence="2">
    <location>
        <position position="193"/>
    </location>
</feature>
<dbReference type="Proteomes" id="UP000824029">
    <property type="component" value="Unassembled WGS sequence"/>
</dbReference>
<dbReference type="InterPro" id="IPR003115">
    <property type="entry name" value="ParB_N"/>
</dbReference>
<proteinExistence type="predicted"/>
<feature type="domain" description="ParB-like N-terminal" evidence="1">
    <location>
        <begin position="11"/>
        <end position="96"/>
    </location>
</feature>
<dbReference type="Pfam" id="PF02195">
    <property type="entry name" value="ParB_N"/>
    <property type="match status" value="1"/>
</dbReference>
<comment type="caution">
    <text evidence="2">The sequence shown here is derived from an EMBL/GenBank/DDBJ whole genome shotgun (WGS) entry which is preliminary data.</text>
</comment>
<dbReference type="GO" id="GO:0005694">
    <property type="term" value="C:chromosome"/>
    <property type="evidence" value="ECO:0007669"/>
    <property type="project" value="TreeGrafter"/>
</dbReference>